<reference evidence="1" key="1">
    <citation type="journal article" date="2020" name="Nature">
        <title>Giant virus diversity and host interactions through global metagenomics.</title>
        <authorList>
            <person name="Schulz F."/>
            <person name="Roux S."/>
            <person name="Paez-Espino D."/>
            <person name="Jungbluth S."/>
            <person name="Walsh D.A."/>
            <person name="Denef V.J."/>
            <person name="McMahon K.D."/>
            <person name="Konstantinidis K.T."/>
            <person name="Eloe-Fadrosh E.A."/>
            <person name="Kyrpides N.C."/>
            <person name="Woyke T."/>
        </authorList>
    </citation>
    <scope>NUCLEOTIDE SEQUENCE</scope>
    <source>
        <strain evidence="1">GVMAG-M-3300023184-167</strain>
    </source>
</reference>
<dbReference type="EMBL" id="MN740009">
    <property type="protein sequence ID" value="QHT83453.1"/>
    <property type="molecule type" value="Genomic_DNA"/>
</dbReference>
<organism evidence="1">
    <name type="scientific">viral metagenome</name>
    <dbReference type="NCBI Taxonomy" id="1070528"/>
    <lineage>
        <taxon>unclassified sequences</taxon>
        <taxon>metagenomes</taxon>
        <taxon>organismal metagenomes</taxon>
    </lineage>
</organism>
<sequence>MFGVVTVLIAKEVQGEKTIQVFRELPYSRHILDEFTEESLDEIAGYLRTLLHRTSIEAVQGNVQGLSMILLSIKNIYLSVTKSLSRMQEFMPRSLIRFYEKIAHLQLQLAKNRINYIYNANTIAEIDEMENYMENVREQILSFWEDRPDIYIRLPIHLHRKSKLFFDEKYLPYIMGDVELPRWIDPMIIERMNVVRKFHQTREQTNVQQEKYTKYLTLMTRTISGISSEIVSMIVDYMPITVVFDLLESMTPSQFLKITDCEKIQSGQNCISIYVS</sequence>
<proteinExistence type="predicted"/>
<dbReference type="AlphaFoldDB" id="A0A6C0HUB6"/>
<name>A0A6C0HUB6_9ZZZZ</name>
<protein>
    <submittedName>
        <fullName evidence="1">Uncharacterized protein</fullName>
    </submittedName>
</protein>
<accession>A0A6C0HUB6</accession>
<evidence type="ECO:0000313" key="1">
    <source>
        <dbReference type="EMBL" id="QHT83453.1"/>
    </source>
</evidence>